<comment type="function">
    <text evidence="5">May act as an export chaperone for the filament capping protein FliD.</text>
</comment>
<dbReference type="Proteomes" id="UP001595387">
    <property type="component" value="Unassembled WGS sequence"/>
</dbReference>
<comment type="subcellular location">
    <subcellularLocation>
        <location evidence="1">Cytoplasm</location>
        <location evidence="1">Cytosol</location>
    </subcellularLocation>
</comment>
<comment type="caution">
    <text evidence="8">The sequence shown here is derived from an EMBL/GenBank/DDBJ whole genome shotgun (WGS) entry which is preliminary data.</text>
</comment>
<evidence type="ECO:0000256" key="5">
    <source>
        <dbReference type="ARBA" id="ARBA00093765"/>
    </source>
</evidence>
<evidence type="ECO:0000313" key="9">
    <source>
        <dbReference type="Proteomes" id="UP001595387"/>
    </source>
</evidence>
<sequence length="117" mass="13791">MNRLQPILDATIELKELLQQEITPQNREEVVQQVNQLLDAREELMEVLLPPFTEEEQKLGRMLTDLNASISTSLHKLFAELKEEMKQVKKQKQSNRKYTNPYQNVRTMDGMYLDSKK</sequence>
<evidence type="ECO:0000256" key="1">
    <source>
        <dbReference type="ARBA" id="ARBA00004514"/>
    </source>
</evidence>
<evidence type="ECO:0000313" key="8">
    <source>
        <dbReference type="EMBL" id="MFC2947257.1"/>
    </source>
</evidence>
<keyword evidence="8" id="KW-0969">Cilium</keyword>
<dbReference type="EMBL" id="JBHRRZ010000003">
    <property type="protein sequence ID" value="MFC2947257.1"/>
    <property type="molecule type" value="Genomic_DNA"/>
</dbReference>
<accession>A0ABV7A2L4</accession>
<dbReference type="InterPro" id="IPR008622">
    <property type="entry name" value="FliT"/>
</dbReference>
<keyword evidence="8" id="KW-0966">Cell projection</keyword>
<organism evidence="8 9">
    <name type="scientific">Virgibacillus sediminis</name>
    <dbReference type="NCBI Taxonomy" id="202260"/>
    <lineage>
        <taxon>Bacteria</taxon>
        <taxon>Bacillati</taxon>
        <taxon>Bacillota</taxon>
        <taxon>Bacilli</taxon>
        <taxon>Bacillales</taxon>
        <taxon>Bacillaceae</taxon>
        <taxon>Virgibacillus</taxon>
    </lineage>
</organism>
<name>A0ABV7A2L4_9BACI</name>
<evidence type="ECO:0000256" key="6">
    <source>
        <dbReference type="ARBA" id="ARBA00093785"/>
    </source>
</evidence>
<keyword evidence="9" id="KW-1185">Reference proteome</keyword>
<dbReference type="Pfam" id="PF05400">
    <property type="entry name" value="FliT"/>
    <property type="match status" value="1"/>
</dbReference>
<dbReference type="RefSeq" id="WP_390302522.1">
    <property type="nucleotide sequence ID" value="NZ_JBHRRZ010000003.1"/>
</dbReference>
<evidence type="ECO:0000256" key="4">
    <source>
        <dbReference type="ARBA" id="ARBA00023186"/>
    </source>
</evidence>
<protein>
    <recommendedName>
        <fullName evidence="7">Flagellar protein FliT</fullName>
    </recommendedName>
</protein>
<evidence type="ECO:0000256" key="2">
    <source>
        <dbReference type="ARBA" id="ARBA00022490"/>
    </source>
</evidence>
<proteinExistence type="inferred from homology"/>
<evidence type="ECO:0000256" key="7">
    <source>
        <dbReference type="ARBA" id="ARBA00093797"/>
    </source>
</evidence>
<keyword evidence="3" id="KW-1005">Bacterial flagellum biogenesis</keyword>
<keyword evidence="4" id="KW-0143">Chaperone</keyword>
<evidence type="ECO:0000256" key="3">
    <source>
        <dbReference type="ARBA" id="ARBA00022795"/>
    </source>
</evidence>
<keyword evidence="8" id="KW-0282">Flagellum</keyword>
<comment type="similarity">
    <text evidence="6">Belongs to the bacillales FliT family.</text>
</comment>
<reference evidence="9" key="1">
    <citation type="journal article" date="2019" name="Int. J. Syst. Evol. Microbiol.">
        <title>The Global Catalogue of Microorganisms (GCM) 10K type strain sequencing project: providing services to taxonomists for standard genome sequencing and annotation.</title>
        <authorList>
            <consortium name="The Broad Institute Genomics Platform"/>
            <consortium name="The Broad Institute Genome Sequencing Center for Infectious Disease"/>
            <person name="Wu L."/>
            <person name="Ma J."/>
        </authorList>
    </citation>
    <scope>NUCLEOTIDE SEQUENCE [LARGE SCALE GENOMIC DNA]</scope>
    <source>
        <strain evidence="9">KCTC 13193</strain>
    </source>
</reference>
<gene>
    <name evidence="8" type="ORF">ACFODW_02610</name>
</gene>
<keyword evidence="2" id="KW-0963">Cytoplasm</keyword>